<feature type="transmembrane region" description="Helical" evidence="7">
    <location>
        <begin position="95"/>
        <end position="112"/>
    </location>
</feature>
<name>A0ABQ5YPG0_9BURK</name>
<sequence>MHWDSVSWIIIGPAAIAGLLVLATHVPLGQQVLKRGIVFIDLAVAQIAALGVITADAFGWEPQGLKVQVAAVSAAMLGALLLTWTEKKWPEVQEALIGVLFVLAASAGILMLSNNPHGGEHLKDLLAGQILWVSPTQLWAAAGLGVFVLSVWFGFRERMGRVGFYVLFALAVTLSVQLVGVYLVFSSLIVPAIAVRLWPARAQLWGGYAIGAVAYAVGLLASALFDLPAGALIVLCLAAAGLLANLLLRACGMLKTPQPAV</sequence>
<comment type="caution">
    <text evidence="8">The sequence shown here is derived from an EMBL/GenBank/DDBJ whole genome shotgun (WGS) entry which is preliminary data.</text>
</comment>
<protein>
    <submittedName>
        <fullName evidence="8">ABC transporter</fullName>
    </submittedName>
</protein>
<keyword evidence="6" id="KW-0813">Transport</keyword>
<feature type="transmembrane region" description="Helical" evidence="7">
    <location>
        <begin position="132"/>
        <end position="155"/>
    </location>
</feature>
<evidence type="ECO:0000256" key="3">
    <source>
        <dbReference type="ARBA" id="ARBA00022692"/>
    </source>
</evidence>
<organism evidence="8 9">
    <name type="scientific">Limnobacter litoralis</name>
    <dbReference type="NCBI Taxonomy" id="481366"/>
    <lineage>
        <taxon>Bacteria</taxon>
        <taxon>Pseudomonadati</taxon>
        <taxon>Pseudomonadota</taxon>
        <taxon>Betaproteobacteria</taxon>
        <taxon>Burkholderiales</taxon>
        <taxon>Burkholderiaceae</taxon>
        <taxon>Limnobacter</taxon>
    </lineage>
</organism>
<keyword evidence="3 6" id="KW-0812">Transmembrane</keyword>
<dbReference type="InterPro" id="IPR001626">
    <property type="entry name" value="ABC_TroCD"/>
</dbReference>
<feature type="transmembrane region" description="Helical" evidence="7">
    <location>
        <begin position="6"/>
        <end position="26"/>
    </location>
</feature>
<dbReference type="RefSeq" id="WP_284281041.1">
    <property type="nucleotide sequence ID" value="NZ_BSOJ01000015.1"/>
</dbReference>
<proteinExistence type="inferred from homology"/>
<feature type="transmembrane region" description="Helical" evidence="7">
    <location>
        <begin position="65"/>
        <end position="83"/>
    </location>
</feature>
<keyword evidence="4 7" id="KW-1133">Transmembrane helix</keyword>
<dbReference type="Pfam" id="PF00950">
    <property type="entry name" value="ABC-3"/>
    <property type="match status" value="1"/>
</dbReference>
<evidence type="ECO:0000256" key="4">
    <source>
        <dbReference type="ARBA" id="ARBA00022989"/>
    </source>
</evidence>
<comment type="similarity">
    <text evidence="2 6">Belongs to the ABC-3 integral membrane protein family.</text>
</comment>
<dbReference type="InterPro" id="IPR037294">
    <property type="entry name" value="ABC_BtuC-like"/>
</dbReference>
<dbReference type="PANTHER" id="PTHR30477">
    <property type="entry name" value="ABC-TRANSPORTER METAL-BINDING PROTEIN"/>
    <property type="match status" value="1"/>
</dbReference>
<evidence type="ECO:0000313" key="9">
    <source>
        <dbReference type="Proteomes" id="UP001156664"/>
    </source>
</evidence>
<evidence type="ECO:0000313" key="8">
    <source>
        <dbReference type="EMBL" id="GLR26454.1"/>
    </source>
</evidence>
<feature type="transmembrane region" description="Helical" evidence="7">
    <location>
        <begin position="205"/>
        <end position="225"/>
    </location>
</feature>
<dbReference type="PANTHER" id="PTHR30477:SF19">
    <property type="entry name" value="METAL ABC TRANSPORTER PERMEASE"/>
    <property type="match status" value="1"/>
</dbReference>
<evidence type="ECO:0000256" key="7">
    <source>
        <dbReference type="SAM" id="Phobius"/>
    </source>
</evidence>
<reference evidence="9" key="1">
    <citation type="journal article" date="2019" name="Int. J. Syst. Evol. Microbiol.">
        <title>The Global Catalogue of Microorganisms (GCM) 10K type strain sequencing project: providing services to taxonomists for standard genome sequencing and annotation.</title>
        <authorList>
            <consortium name="The Broad Institute Genomics Platform"/>
            <consortium name="The Broad Institute Genome Sequencing Center for Infectious Disease"/>
            <person name="Wu L."/>
            <person name="Ma J."/>
        </authorList>
    </citation>
    <scope>NUCLEOTIDE SEQUENCE [LARGE SCALE GENOMIC DNA]</scope>
    <source>
        <strain evidence="9">NBRC 105857</strain>
    </source>
</reference>
<evidence type="ECO:0000256" key="5">
    <source>
        <dbReference type="ARBA" id="ARBA00023136"/>
    </source>
</evidence>
<feature type="transmembrane region" description="Helical" evidence="7">
    <location>
        <begin position="232"/>
        <end position="250"/>
    </location>
</feature>
<dbReference type="SUPFAM" id="SSF81345">
    <property type="entry name" value="ABC transporter involved in vitamin B12 uptake, BtuC"/>
    <property type="match status" value="1"/>
</dbReference>
<evidence type="ECO:0000256" key="1">
    <source>
        <dbReference type="ARBA" id="ARBA00004141"/>
    </source>
</evidence>
<dbReference type="Proteomes" id="UP001156664">
    <property type="component" value="Unassembled WGS sequence"/>
</dbReference>
<feature type="transmembrane region" description="Helical" evidence="7">
    <location>
        <begin position="162"/>
        <end position="185"/>
    </location>
</feature>
<gene>
    <name evidence="8" type="primary">znuB</name>
    <name evidence="8" type="ORF">GCM10007875_15440</name>
</gene>
<accession>A0ABQ5YPG0</accession>
<evidence type="ECO:0000256" key="2">
    <source>
        <dbReference type="ARBA" id="ARBA00008034"/>
    </source>
</evidence>
<evidence type="ECO:0000256" key="6">
    <source>
        <dbReference type="RuleBase" id="RU003943"/>
    </source>
</evidence>
<feature type="transmembrane region" description="Helical" evidence="7">
    <location>
        <begin position="38"/>
        <end position="59"/>
    </location>
</feature>
<keyword evidence="5 7" id="KW-0472">Membrane</keyword>
<comment type="subcellular location">
    <subcellularLocation>
        <location evidence="6">Cell membrane</location>
        <topology evidence="6">Multi-pass membrane protein</topology>
    </subcellularLocation>
    <subcellularLocation>
        <location evidence="1">Membrane</location>
        <topology evidence="1">Multi-pass membrane protein</topology>
    </subcellularLocation>
</comment>
<dbReference type="EMBL" id="BSOJ01000015">
    <property type="protein sequence ID" value="GLR26454.1"/>
    <property type="molecule type" value="Genomic_DNA"/>
</dbReference>
<keyword evidence="9" id="KW-1185">Reference proteome</keyword>